<dbReference type="InterPro" id="IPR031549">
    <property type="entry name" value="ASH"/>
</dbReference>
<evidence type="ECO:0000313" key="6">
    <source>
        <dbReference type="EMBL" id="KAJ3224959.1"/>
    </source>
</evidence>
<proteinExistence type="predicted"/>
<dbReference type="Pfam" id="PF24798">
    <property type="entry name" value="Ig-CFAP74_4th"/>
    <property type="match status" value="1"/>
</dbReference>
<dbReference type="InterPro" id="IPR056310">
    <property type="entry name" value="Ig-CFAP74_4th"/>
</dbReference>
<accession>A0AAD5Y256</accession>
<evidence type="ECO:0000259" key="5">
    <source>
        <dbReference type="Pfam" id="PF24798"/>
    </source>
</evidence>
<dbReference type="Gene3D" id="2.60.40.10">
    <property type="entry name" value="Immunoglobulins"/>
    <property type="match status" value="4"/>
</dbReference>
<sequence length="1909" mass="217351">MSDNGREDVILLRQAKSLGNVLQAVNSDCKILIDKKISISQQNLLPDTMEFSKKHTDFLNELNLQIDCIKKNRILQSEEDTNYSDSELFPGYSFSTKGNKLFDFPITIETTPHDVLKQMSDEELSTFREITMQKYNEPTFKHNLIESRERLLNKKFFNSFHQEVKKISYELGEAELNIKEYKNIFQSSINELKVTIPKIKNYLSDNIPPYAVSMKNMYNTFSLNSILTLRPDDLLSIPEEILNFKLPIDDFLMMDRNYRLLYDEFMFYQDQLLNALCVIEELEIKIIPLHQQLCKLEFEEERIQSIEQELLELDILDKTEKLVYHQEKEREKNKQLKCREKLTKKETEMELMSKDETFKNEMKKMEEMKRNRRKFIHRFKRILDMVCKQELKSTEATAMIHKLNKKKKDLEILVSECKIIRQHLKKTSISEKKENKIYMKEREIMDKKKTDILGKIIKEEAKRKLAEQENEMINRINKSLENRNPNPENAFAYEEIIPRKEKKTIKKSLPCEKASKKLEAETINVTENTMLGVENSLETVVVQKVPEKKHLPPPQHKFVKPAETSKSSITSIPFTADPSIVLFKDYDPEKVYKRVFTLTNTSSCVNAFRLHPISEDFQDYFVISYKPIGRMSAGMMAELEVTFNAPSGFNENLEIEVTGFAEIGGDFSFKIGCQKKIAFPFLKSISEKNGMMQKFHRQDNGKNDNDASITKDVLSAGLLKKKNFIAEKISDDKFLIDFGSCLGGEKRTVRMVNYGALKTDFEIEVSQEHLAISNDNLTNPLETFFEVEGKSGSLHSFGNAIIEITFRNLQCLGVVRERITIKFSSSELQPIVLDCIAEMVNYPITIEKNLVDFGTCVYQNSYRDDGSIVLKNDGNVSLKYSISSSFKNFASKADAEKNANSMKLGRPSKSSLVLNIPGIGDFEVIPKQGFIQSKSTSALRFKFTPYKLSGKDVADGPKLFCVPLELKYVSSNHNCILNLTLKGIVTSDAISFYSENFNQNVLNFGNCSVDEVSINELKIFNHSHLPQSLLFETKETSLNLKEDGFVTSDGDQKKIFLDPRTETIVNVAFCPLDIGEQTLKFTLKKQKQNFNFSCVGVGITPLLQFEKNEIQFSETGLGSLSSAKVYICKPFVKDNRPDHLPWKRKVTAKEIVSETAGASHLSKLEEEVSFEFLKPKIVDLSCGGRNEEELYFHYTANDECPLRIFPAKGSLVTGEKIAVDITLSPTIKLQGVVSAITQRQELILEKKKADQEQKEELARREQEKRDLEAAAMLSAKRDKKGGKNSVAHVLAKLPDPAEVEVKKIEEVEFNPPMNYFDNYVDTTLTIIVPCLTKKRDNKFTRKNNFLKQVNSKFEAENQNESEEMKNENLSLDTQMIFLKILAPIVRPNFIVEAWSDFLPLKATSATENLSNSLPKNEDEVPNPIEDCLFQLTSGKLDFDRVPIGKSLVQTIKIRNTTDKEIQITSTLLNPQGPFYLAKALRSIKPNQFFVVKVSFEPTKIGANLSMMQLKSDGSQITIKLNGEGVIPSIIVEPVEKRLTFSDIVVGESSTSTFKIHNPCHFPIKYSFSFKEKDNSICDSEDFEPCFKVFPTECVLAPGIRQEVSVTFDPKNESDLFHTILDINFWGKSEDHTIDIFGRAWETSTALLGYDNLPLSMDPQYIVDGQNDLELPSSQDIAALISKSKTSIGNEHKSKLSLDKSVDSAELLNSNGKDRVKAIDTRFVTLKCSWKKLNKDSDTINQPWTVDFKELQVANLKTTQKLENTGKGTKAIAAQYTIERIKSTFEYVEETGHFVVKAEDNATTAGYLFEIEPTAGTIEFGTSKTLNIRLIEAILEQSKLDANQEKDKEKKKKNIDKSSASAIASVPVSTPIKVETYFRVRLKGGYHAVEPKGPTNANDKRDWILKVVVE</sequence>
<evidence type="ECO:0000256" key="1">
    <source>
        <dbReference type="ARBA" id="ARBA00004496"/>
    </source>
</evidence>
<dbReference type="Proteomes" id="UP001211065">
    <property type="component" value="Unassembled WGS sequence"/>
</dbReference>
<dbReference type="Pfam" id="PF24771">
    <property type="entry name" value="Ig_CFAP74_1st"/>
    <property type="match status" value="1"/>
</dbReference>
<comment type="subcellular location">
    <subcellularLocation>
        <location evidence="1">Cytoplasm</location>
    </subcellularLocation>
</comment>
<keyword evidence="7" id="KW-1185">Reference proteome</keyword>
<keyword evidence="2" id="KW-0963">Cytoplasm</keyword>
<gene>
    <name evidence="6" type="ORF">HK099_007588</name>
</gene>
<evidence type="ECO:0000256" key="2">
    <source>
        <dbReference type="ARBA" id="ARBA00022490"/>
    </source>
</evidence>
<reference evidence="6" key="1">
    <citation type="submission" date="2020-05" db="EMBL/GenBank/DDBJ databases">
        <title>Phylogenomic resolution of chytrid fungi.</title>
        <authorList>
            <person name="Stajich J.E."/>
            <person name="Amses K."/>
            <person name="Simmons R."/>
            <person name="Seto K."/>
            <person name="Myers J."/>
            <person name="Bonds A."/>
            <person name="Quandt C.A."/>
            <person name="Barry K."/>
            <person name="Liu P."/>
            <person name="Grigoriev I."/>
            <person name="Longcore J.E."/>
            <person name="James T.Y."/>
        </authorList>
    </citation>
    <scope>NUCLEOTIDE SEQUENCE</scope>
    <source>
        <strain evidence="6">JEL0476</strain>
    </source>
</reference>
<dbReference type="PANTHER" id="PTHR22538:SF0">
    <property type="entry name" value="CILIA- AND FLAGELLA-ASSOCIATED PROTEIN 74"/>
    <property type="match status" value="1"/>
</dbReference>
<comment type="caution">
    <text evidence="6">The sequence shown here is derived from an EMBL/GenBank/DDBJ whole genome shotgun (WGS) entry which is preliminary data.</text>
</comment>
<dbReference type="InterPro" id="IPR013783">
    <property type="entry name" value="Ig-like_fold"/>
</dbReference>
<feature type="domain" description="CFAP74 fourth Ig-like" evidence="5">
    <location>
        <begin position="997"/>
        <end position="1098"/>
    </location>
</feature>
<evidence type="ECO:0000313" key="7">
    <source>
        <dbReference type="Proteomes" id="UP001211065"/>
    </source>
</evidence>
<dbReference type="EMBL" id="JADGJW010000075">
    <property type="protein sequence ID" value="KAJ3224959.1"/>
    <property type="molecule type" value="Genomic_DNA"/>
</dbReference>
<evidence type="ECO:0000259" key="4">
    <source>
        <dbReference type="Pfam" id="PF15780"/>
    </source>
</evidence>
<feature type="coiled-coil region" evidence="3">
    <location>
        <begin position="1343"/>
        <end position="1372"/>
    </location>
</feature>
<dbReference type="Pfam" id="PF15780">
    <property type="entry name" value="ASH"/>
    <property type="match status" value="1"/>
</dbReference>
<name>A0AAD5Y256_9FUNG</name>
<keyword evidence="3" id="KW-0175">Coiled coil</keyword>
<feature type="coiled-coil region" evidence="3">
    <location>
        <begin position="289"/>
        <end position="316"/>
    </location>
</feature>
<feature type="domain" description="Abnormal spindle-like microcephaly-associated protein ASH" evidence="4">
    <location>
        <begin position="1434"/>
        <end position="1513"/>
    </location>
</feature>
<organism evidence="6 7">
    <name type="scientific">Clydaea vesicula</name>
    <dbReference type="NCBI Taxonomy" id="447962"/>
    <lineage>
        <taxon>Eukaryota</taxon>
        <taxon>Fungi</taxon>
        <taxon>Fungi incertae sedis</taxon>
        <taxon>Chytridiomycota</taxon>
        <taxon>Chytridiomycota incertae sedis</taxon>
        <taxon>Chytridiomycetes</taxon>
        <taxon>Lobulomycetales</taxon>
        <taxon>Lobulomycetaceae</taxon>
        <taxon>Clydaea</taxon>
    </lineage>
</organism>
<dbReference type="PANTHER" id="PTHR22538">
    <property type="entry name" value="CILIA- AND FLAGELLA-ASSOCIATED PROTEIN 74"/>
    <property type="match status" value="1"/>
</dbReference>
<protein>
    <submittedName>
        <fullName evidence="6">Uncharacterized protein</fullName>
    </submittedName>
</protein>
<evidence type="ECO:0000256" key="3">
    <source>
        <dbReference type="SAM" id="Coils"/>
    </source>
</evidence>
<dbReference type="GO" id="GO:0005737">
    <property type="term" value="C:cytoplasm"/>
    <property type="evidence" value="ECO:0007669"/>
    <property type="project" value="UniProtKB-SubCell"/>
</dbReference>